<dbReference type="EMBL" id="JWIY01000001">
    <property type="protein sequence ID" value="KIC78451.1"/>
    <property type="molecule type" value="Genomic_DNA"/>
</dbReference>
<sequence length="71" mass="8186">MNKTALEKVESVVQWVIDKKITAYRISRAERVNEASIVALSKGRSKIRNITFETALALMNCYDKNYEKFDS</sequence>
<reference evidence="1 2" key="1">
    <citation type="submission" date="2014-12" db="EMBL/GenBank/DDBJ databases">
        <title>Partial genome sequence of Streptococcus constellatus KCOM 1650 (= ChDC B144).</title>
        <authorList>
            <person name="Kook J.-K."/>
            <person name="Park S.-N."/>
            <person name="Lim Y.K."/>
            <person name="Jo E."/>
        </authorList>
    </citation>
    <scope>NUCLEOTIDE SEQUENCE [LARGE SCALE GENOMIC DNA]</scope>
    <source>
        <strain evidence="1 2">KCOM 1650</strain>
    </source>
</reference>
<dbReference type="Proteomes" id="UP000031339">
    <property type="component" value="Unassembled WGS sequence"/>
</dbReference>
<protein>
    <recommendedName>
        <fullName evidence="3">XRE family transcriptional regulator</fullName>
    </recommendedName>
</protein>
<organism evidence="1 2">
    <name type="scientific">Streptococcus constellatus</name>
    <dbReference type="NCBI Taxonomy" id="76860"/>
    <lineage>
        <taxon>Bacteria</taxon>
        <taxon>Bacillati</taxon>
        <taxon>Bacillota</taxon>
        <taxon>Bacilli</taxon>
        <taxon>Lactobacillales</taxon>
        <taxon>Streptococcaceae</taxon>
        <taxon>Streptococcus</taxon>
        <taxon>Streptococcus anginosus group</taxon>
    </lineage>
</organism>
<proteinExistence type="predicted"/>
<dbReference type="AlphaFoldDB" id="A0A0C1K6C7"/>
<comment type="caution">
    <text evidence="1">The sequence shown here is derived from an EMBL/GenBank/DDBJ whole genome shotgun (WGS) entry which is preliminary data.</text>
</comment>
<evidence type="ECO:0008006" key="3">
    <source>
        <dbReference type="Google" id="ProtNLM"/>
    </source>
</evidence>
<name>A0A0C1K6C7_STRCV</name>
<evidence type="ECO:0000313" key="1">
    <source>
        <dbReference type="EMBL" id="KIC78451.1"/>
    </source>
</evidence>
<evidence type="ECO:0000313" key="2">
    <source>
        <dbReference type="Proteomes" id="UP000031339"/>
    </source>
</evidence>
<accession>A0A0C1K6C7</accession>
<dbReference type="RefSeq" id="WP_003036819.1">
    <property type="nucleotide sequence ID" value="NZ_JALGPN010000001.1"/>
</dbReference>
<gene>
    <name evidence="1" type="ORF">RN79_02455</name>
</gene>